<name>A0A7J4JLW9_9ARCH</name>
<sequence length="54" mass="5681">MGETVSGTSSAAAMFLIGMVVGRFLPAFPEPFGVVNQFLPLLLIALALLLFVRG</sequence>
<protein>
    <submittedName>
        <fullName evidence="2">Uncharacterized protein</fullName>
    </submittedName>
</protein>
<gene>
    <name evidence="2" type="ORF">HA252_02525</name>
</gene>
<reference evidence="3" key="1">
    <citation type="journal article" date="2020" name="bioRxiv">
        <title>A rank-normalized archaeal taxonomy based on genome phylogeny resolves widespread incomplete and uneven classifications.</title>
        <authorList>
            <person name="Rinke C."/>
            <person name="Chuvochina M."/>
            <person name="Mussig A.J."/>
            <person name="Chaumeil P.-A."/>
            <person name="Waite D.W."/>
            <person name="Whitman W.B."/>
            <person name="Parks D.H."/>
            <person name="Hugenholtz P."/>
        </authorList>
    </citation>
    <scope>NUCLEOTIDE SEQUENCE [LARGE SCALE GENOMIC DNA]</scope>
</reference>
<keyword evidence="1" id="KW-0472">Membrane</keyword>
<feature type="transmembrane region" description="Helical" evidence="1">
    <location>
        <begin position="12"/>
        <end position="28"/>
    </location>
</feature>
<dbReference type="AlphaFoldDB" id="A0A7J4JLW9"/>
<evidence type="ECO:0000313" key="2">
    <source>
        <dbReference type="EMBL" id="HIH16256.1"/>
    </source>
</evidence>
<keyword evidence="1" id="KW-1133">Transmembrane helix</keyword>
<comment type="caution">
    <text evidence="2">The sequence shown here is derived from an EMBL/GenBank/DDBJ whole genome shotgun (WGS) entry which is preliminary data.</text>
</comment>
<dbReference type="EMBL" id="DUGH01000062">
    <property type="protein sequence ID" value="HIH16256.1"/>
    <property type="molecule type" value="Genomic_DNA"/>
</dbReference>
<organism evidence="2 3">
    <name type="scientific">Candidatus Iainarchaeum sp</name>
    <dbReference type="NCBI Taxonomy" id="3101447"/>
    <lineage>
        <taxon>Archaea</taxon>
        <taxon>Candidatus Iainarchaeota</taxon>
        <taxon>Candidatus Iainarchaeia</taxon>
        <taxon>Candidatus Iainarchaeales</taxon>
        <taxon>Candidatus Iainarchaeaceae</taxon>
        <taxon>Candidatus Iainarchaeum</taxon>
    </lineage>
</organism>
<dbReference type="Proteomes" id="UP000564964">
    <property type="component" value="Unassembled WGS sequence"/>
</dbReference>
<evidence type="ECO:0000256" key="1">
    <source>
        <dbReference type="SAM" id="Phobius"/>
    </source>
</evidence>
<accession>A0A7J4JLW9</accession>
<evidence type="ECO:0000313" key="3">
    <source>
        <dbReference type="Proteomes" id="UP000564964"/>
    </source>
</evidence>
<proteinExistence type="predicted"/>
<keyword evidence="1" id="KW-0812">Transmembrane</keyword>
<feature type="transmembrane region" description="Helical" evidence="1">
    <location>
        <begin position="34"/>
        <end position="52"/>
    </location>
</feature>